<evidence type="ECO:0008006" key="9">
    <source>
        <dbReference type="Google" id="ProtNLM"/>
    </source>
</evidence>
<dbReference type="EMBL" id="KN824349">
    <property type="protein sequence ID" value="KIM22711.1"/>
    <property type="molecule type" value="Genomic_DNA"/>
</dbReference>
<dbReference type="InterPro" id="IPR006084">
    <property type="entry name" value="XPG/Rad2"/>
</dbReference>
<dbReference type="InterPro" id="IPR022039">
    <property type="entry name" value="MKT1_C"/>
</dbReference>
<reference evidence="8" key="2">
    <citation type="submission" date="2015-01" db="EMBL/GenBank/DDBJ databases">
        <title>Evolutionary Origins and Diversification of the Mycorrhizal Mutualists.</title>
        <authorList>
            <consortium name="DOE Joint Genome Institute"/>
            <consortium name="Mycorrhizal Genomics Consortium"/>
            <person name="Kohler A."/>
            <person name="Kuo A."/>
            <person name="Nagy L.G."/>
            <person name="Floudas D."/>
            <person name="Copeland A."/>
            <person name="Barry K.W."/>
            <person name="Cichocki N."/>
            <person name="Veneault-Fourrey C."/>
            <person name="LaButti K."/>
            <person name="Lindquist E.A."/>
            <person name="Lipzen A."/>
            <person name="Lundell T."/>
            <person name="Morin E."/>
            <person name="Murat C."/>
            <person name="Riley R."/>
            <person name="Ohm R."/>
            <person name="Sun H."/>
            <person name="Tunlid A."/>
            <person name="Henrissat B."/>
            <person name="Grigoriev I.V."/>
            <person name="Hibbett D.S."/>
            <person name="Martin F."/>
        </authorList>
    </citation>
    <scope>NUCLEOTIDE SEQUENCE [LARGE SCALE GENOMIC DNA]</scope>
    <source>
        <strain evidence="8">MAFF 305830</strain>
    </source>
</reference>
<protein>
    <recommendedName>
        <fullName evidence="9">XPG N-terminal domain-containing protein</fullName>
    </recommendedName>
</protein>
<dbReference type="Pfam" id="PF12247">
    <property type="entry name" value="MKT1_N"/>
    <property type="match status" value="1"/>
</dbReference>
<proteinExistence type="inferred from homology"/>
<dbReference type="CDD" id="cd09858">
    <property type="entry name" value="PIN_MKT1"/>
    <property type="match status" value="1"/>
</dbReference>
<evidence type="ECO:0000313" key="7">
    <source>
        <dbReference type="EMBL" id="KIM22711.1"/>
    </source>
</evidence>
<dbReference type="Proteomes" id="UP000054097">
    <property type="component" value="Unassembled WGS sequence"/>
</dbReference>
<feature type="region of interest" description="Disordered" evidence="3">
    <location>
        <begin position="99"/>
        <end position="119"/>
    </location>
</feature>
<dbReference type="GO" id="GO:0006417">
    <property type="term" value="P:regulation of translation"/>
    <property type="evidence" value="ECO:0007669"/>
    <property type="project" value="UniProtKB-KW"/>
</dbReference>
<comment type="similarity">
    <text evidence="2">Belongs to the XPG/RAD2 endonuclease family.</text>
</comment>
<name>A0A0C3ATX2_SERVB</name>
<keyword evidence="8" id="KW-1185">Reference proteome</keyword>
<dbReference type="Pfam" id="PF00752">
    <property type="entry name" value="XPG_N"/>
    <property type="match status" value="1"/>
</dbReference>
<dbReference type="Gene3D" id="3.40.50.1010">
    <property type="entry name" value="5'-nuclease"/>
    <property type="match status" value="1"/>
</dbReference>
<feature type="domain" description="XPG N-terminal" evidence="4">
    <location>
        <begin position="1"/>
        <end position="98"/>
    </location>
</feature>
<dbReference type="OrthoDB" id="17262at2759"/>
<dbReference type="SUPFAM" id="SSF88723">
    <property type="entry name" value="PIN domain-like"/>
    <property type="match status" value="1"/>
</dbReference>
<evidence type="ECO:0000259" key="5">
    <source>
        <dbReference type="Pfam" id="PF12246"/>
    </source>
</evidence>
<dbReference type="AlphaFoldDB" id="A0A0C3ATX2"/>
<dbReference type="InterPro" id="IPR029060">
    <property type="entry name" value="PIN-like_dom_sf"/>
</dbReference>
<dbReference type="PANTHER" id="PTHR11081:SF32">
    <property type="entry name" value="POST-TRANSCRIPTIONAL REGULATOR MKT1"/>
    <property type="match status" value="1"/>
</dbReference>
<evidence type="ECO:0000256" key="2">
    <source>
        <dbReference type="ARBA" id="ARBA00024023"/>
    </source>
</evidence>
<dbReference type="HOGENOM" id="CLU_378548_0_0_1"/>
<evidence type="ECO:0000259" key="6">
    <source>
        <dbReference type="Pfam" id="PF12247"/>
    </source>
</evidence>
<feature type="domain" description="Post-transcriptional regulator MKT1 C-terminal" evidence="5">
    <location>
        <begin position="566"/>
        <end position="814"/>
    </location>
</feature>
<dbReference type="Pfam" id="PF12246">
    <property type="entry name" value="MKT1_C"/>
    <property type="match status" value="1"/>
</dbReference>
<evidence type="ECO:0000256" key="3">
    <source>
        <dbReference type="SAM" id="MobiDB-lite"/>
    </source>
</evidence>
<organism evidence="7 8">
    <name type="scientific">Serendipita vermifera MAFF 305830</name>
    <dbReference type="NCBI Taxonomy" id="933852"/>
    <lineage>
        <taxon>Eukaryota</taxon>
        <taxon>Fungi</taxon>
        <taxon>Dikarya</taxon>
        <taxon>Basidiomycota</taxon>
        <taxon>Agaricomycotina</taxon>
        <taxon>Agaricomycetes</taxon>
        <taxon>Sebacinales</taxon>
        <taxon>Serendipitaceae</taxon>
        <taxon>Serendipita</taxon>
    </lineage>
</organism>
<dbReference type="GO" id="GO:0003730">
    <property type="term" value="F:mRNA 3'-UTR binding"/>
    <property type="evidence" value="ECO:0007669"/>
    <property type="project" value="TreeGrafter"/>
</dbReference>
<gene>
    <name evidence="7" type="ORF">M408DRAFT_28464</name>
</gene>
<evidence type="ECO:0000313" key="8">
    <source>
        <dbReference type="Proteomes" id="UP000054097"/>
    </source>
</evidence>
<evidence type="ECO:0000256" key="1">
    <source>
        <dbReference type="ARBA" id="ARBA00022845"/>
    </source>
</evidence>
<feature type="domain" description="Post-transcriptional regulator MKT1 N-terminal" evidence="6">
    <location>
        <begin position="378"/>
        <end position="471"/>
    </location>
</feature>
<evidence type="ECO:0000259" key="4">
    <source>
        <dbReference type="Pfam" id="PF00752"/>
    </source>
</evidence>
<sequence length="818" mass="90685">MTIKSLEAYLHQHKHLLQTLPLSTLSDTRLGIDAAFYLSQVLDPPPTQDSSAGAKEPLLAATGGVPLSLAARVENDLRVLEKLRIKPVFVFPGLLPKKTSRSHGTPSGPNAANAAAGGEYAEEIRERREAWELYERGQIEQAEALFEGRSGVTHWELWRSVLRMFRNRNVEFLVAPYTATAQLVYLMRHQKAYVNAIYSSLDILLFPFMDKIITSISFSANPQPTFTFISKRNLISELAAALPVLPGVLHNKNSNSGLSEDLFMDTLLLSGAEHMPIFPPLLTPEVVPFPKVIELIRHYGTGHACVMAFNDDVRVKGTGVPPGATGTYVDQFMRTRAMYKYSLILSSDGSVQPLPLAVPAPAPGTGGGLSTMTAADIPQDLHEVFTHRLPDEVYYYLSRGLLSPHALIWLTSGTVVERPPLCNGETSDYRRFIKDVITEGATGPRSMTLALISSVAHTFWTSRRVIGVFWFDQNQVPGTPALGGPPSSVKQIPHSSRDTTQAVERITSWLVPTAIIEDELRLQMSSTIDFSLCLGATSSEPRAARTRNKSKTLERKDEVVANVIWRFLDLRGFLAPNHTHAPLARAMFAALKQSRTNDKFQDPLFLFLELIRAGVLHWNLWGGRAYSGGPSFGDEEEKKCMLLVMRVVSLVPLNTKAQPWTAPLSRELLAFNSFHRALSRSLRILVEVTALNLLLRGDTTRGREDLLDIAMALPFQNETNTGFGILAKVYLDALHALYEGRIVSRDDDGVFEAKESAMECVDDTFDGVKYPRAEVERGFRFWDAALCAVRQLHADGQIAADLADAFESAQSWLEPRRP</sequence>
<dbReference type="STRING" id="933852.A0A0C3ATX2"/>
<dbReference type="InterPro" id="IPR006085">
    <property type="entry name" value="XPG_DNA_repair_N"/>
</dbReference>
<dbReference type="InterPro" id="IPR022040">
    <property type="entry name" value="MKT1_N"/>
</dbReference>
<dbReference type="PANTHER" id="PTHR11081">
    <property type="entry name" value="FLAP ENDONUCLEASE FAMILY MEMBER"/>
    <property type="match status" value="1"/>
</dbReference>
<accession>A0A0C3ATX2</accession>
<keyword evidence="1" id="KW-0810">Translation regulation</keyword>
<reference evidence="7 8" key="1">
    <citation type="submission" date="2014-04" db="EMBL/GenBank/DDBJ databases">
        <authorList>
            <consortium name="DOE Joint Genome Institute"/>
            <person name="Kuo A."/>
            <person name="Zuccaro A."/>
            <person name="Kohler A."/>
            <person name="Nagy L.G."/>
            <person name="Floudas D."/>
            <person name="Copeland A."/>
            <person name="Barry K.W."/>
            <person name="Cichocki N."/>
            <person name="Veneault-Fourrey C."/>
            <person name="LaButti K."/>
            <person name="Lindquist E.A."/>
            <person name="Lipzen A."/>
            <person name="Lundell T."/>
            <person name="Morin E."/>
            <person name="Murat C."/>
            <person name="Sun H."/>
            <person name="Tunlid A."/>
            <person name="Henrissat B."/>
            <person name="Grigoriev I.V."/>
            <person name="Hibbett D.S."/>
            <person name="Martin F."/>
            <person name="Nordberg H.P."/>
            <person name="Cantor M.N."/>
            <person name="Hua S.X."/>
        </authorList>
    </citation>
    <scope>NUCLEOTIDE SEQUENCE [LARGE SCALE GENOMIC DNA]</scope>
    <source>
        <strain evidence="7 8">MAFF 305830</strain>
    </source>
</reference>
<dbReference type="GO" id="GO:0004518">
    <property type="term" value="F:nuclease activity"/>
    <property type="evidence" value="ECO:0007669"/>
    <property type="project" value="InterPro"/>
</dbReference>